<evidence type="ECO:0000313" key="3">
    <source>
        <dbReference type="Proteomes" id="UP000241462"/>
    </source>
</evidence>
<evidence type="ECO:0000256" key="1">
    <source>
        <dbReference type="SAM" id="SignalP"/>
    </source>
</evidence>
<keyword evidence="1" id="KW-0732">Signal</keyword>
<keyword evidence="3" id="KW-1185">Reference proteome</keyword>
<dbReference type="AlphaFoldDB" id="A0A2T3AFG0"/>
<feature type="chain" id="PRO_5015783975" description="Secreted protein" evidence="1">
    <location>
        <begin position="22"/>
        <end position="221"/>
    </location>
</feature>
<name>A0A2T3AFG0_9PEZI</name>
<evidence type="ECO:0008006" key="4">
    <source>
        <dbReference type="Google" id="ProtNLM"/>
    </source>
</evidence>
<feature type="signal peptide" evidence="1">
    <location>
        <begin position="1"/>
        <end position="21"/>
    </location>
</feature>
<protein>
    <recommendedName>
        <fullName evidence="4">Secreted protein</fullName>
    </recommendedName>
</protein>
<dbReference type="Proteomes" id="UP000241462">
    <property type="component" value="Unassembled WGS sequence"/>
</dbReference>
<accession>A0A2T3AFG0</accession>
<organism evidence="2 3">
    <name type="scientific">Coniella lustricola</name>
    <dbReference type="NCBI Taxonomy" id="2025994"/>
    <lineage>
        <taxon>Eukaryota</taxon>
        <taxon>Fungi</taxon>
        <taxon>Dikarya</taxon>
        <taxon>Ascomycota</taxon>
        <taxon>Pezizomycotina</taxon>
        <taxon>Sordariomycetes</taxon>
        <taxon>Sordariomycetidae</taxon>
        <taxon>Diaporthales</taxon>
        <taxon>Schizoparmaceae</taxon>
        <taxon>Coniella</taxon>
    </lineage>
</organism>
<evidence type="ECO:0000313" key="2">
    <source>
        <dbReference type="EMBL" id="PSR94528.1"/>
    </source>
</evidence>
<dbReference type="EMBL" id="KZ678397">
    <property type="protein sequence ID" value="PSR94528.1"/>
    <property type="molecule type" value="Genomic_DNA"/>
</dbReference>
<reference evidence="2 3" key="1">
    <citation type="journal article" date="2018" name="Mycol. Prog.">
        <title>Coniella lustricola, a new species from submerged detritus.</title>
        <authorList>
            <person name="Raudabaugh D.B."/>
            <person name="Iturriaga T."/>
            <person name="Carver A."/>
            <person name="Mondo S."/>
            <person name="Pangilinan J."/>
            <person name="Lipzen A."/>
            <person name="He G."/>
            <person name="Amirebrahimi M."/>
            <person name="Grigoriev I.V."/>
            <person name="Miller A.N."/>
        </authorList>
    </citation>
    <scope>NUCLEOTIDE SEQUENCE [LARGE SCALE GENOMIC DNA]</scope>
    <source>
        <strain evidence="2 3">B22-T-1</strain>
    </source>
</reference>
<proteinExistence type="predicted"/>
<gene>
    <name evidence="2" type="ORF">BD289DRAFT_136187</name>
</gene>
<dbReference type="InParanoid" id="A0A2T3AFG0"/>
<sequence>MLPLSLSLSVCLSCALSLTLSLVPQLSLRSPARAPGITRLQCNLFAHSPSQSTPASSPTRRLHSPLCCPRCVQAVPGPPIGPWGHIDCQTAHAGHTLGSRADWSVVACLFRAPLFLVLVRPFFALVSRQSSPKKLVHRSMGNFWQWENGMHACMSLALDRLACWRDEDEGASTQRRQSGSPFCLSLIIIAIEAHRALAFSCLCCFFFLLVSCSVSSSECML</sequence>